<dbReference type="Gene3D" id="3.40.50.1110">
    <property type="entry name" value="SGNH hydrolase"/>
    <property type="match status" value="1"/>
</dbReference>
<evidence type="ECO:0000313" key="4">
    <source>
        <dbReference type="EMBL" id="OIT28683.1"/>
    </source>
</evidence>
<dbReference type="KEGG" id="nau:109212349"/>
<feature type="signal peptide" evidence="2">
    <location>
        <begin position="1"/>
        <end position="24"/>
    </location>
</feature>
<dbReference type="Pfam" id="PF03629">
    <property type="entry name" value="SASA"/>
    <property type="match status" value="1"/>
</dbReference>
<keyword evidence="1" id="KW-0378">Hydrolase</keyword>
<dbReference type="PANTHER" id="PTHR31988">
    <property type="entry name" value="ESTERASE, PUTATIVE (DUF303)-RELATED"/>
    <property type="match status" value="1"/>
</dbReference>
<keyword evidence="2" id="KW-0732">Signal</keyword>
<accession>A0A314KHC5</accession>
<keyword evidence="5" id="KW-1185">Reference proteome</keyword>
<dbReference type="Proteomes" id="UP000187609">
    <property type="component" value="Unassembled WGS sequence"/>
</dbReference>
<dbReference type="PANTHER" id="PTHR31988:SF10">
    <property type="entry name" value="SIALATE O-ACETYLESTERASE DOMAIN-CONTAINING PROTEIN"/>
    <property type="match status" value="1"/>
</dbReference>
<dbReference type="InterPro" id="IPR052940">
    <property type="entry name" value="Carb_Esterase_6"/>
</dbReference>
<comment type="caution">
    <text evidence="4">The sequence shown here is derived from an EMBL/GenBank/DDBJ whole genome shotgun (WGS) entry which is preliminary data.</text>
</comment>
<dbReference type="InterPro" id="IPR005181">
    <property type="entry name" value="SASA"/>
</dbReference>
<evidence type="ECO:0000259" key="3">
    <source>
        <dbReference type="Pfam" id="PF03629"/>
    </source>
</evidence>
<dbReference type="AlphaFoldDB" id="A0A314KHC5"/>
<protein>
    <submittedName>
        <fullName evidence="4">Carbohydrate esterase</fullName>
    </submittedName>
</protein>
<dbReference type="SUPFAM" id="SSF52266">
    <property type="entry name" value="SGNH hydrolase"/>
    <property type="match status" value="1"/>
</dbReference>
<dbReference type="InterPro" id="IPR036514">
    <property type="entry name" value="SGNH_hydro_sf"/>
</dbReference>
<dbReference type="SMR" id="A0A314KHC5"/>
<dbReference type="Gramene" id="OIT28683">
    <property type="protein sequence ID" value="OIT28683"/>
    <property type="gene ID" value="A4A49_17395"/>
</dbReference>
<reference evidence="4" key="1">
    <citation type="submission" date="2016-11" db="EMBL/GenBank/DDBJ databases">
        <title>The genome of Nicotiana attenuata.</title>
        <authorList>
            <person name="Xu S."/>
            <person name="Brockmoeller T."/>
            <person name="Gaquerel E."/>
            <person name="Navarro A."/>
            <person name="Kuhl H."/>
            <person name="Gase K."/>
            <person name="Ling Z."/>
            <person name="Zhou W."/>
            <person name="Kreitzer C."/>
            <person name="Stanke M."/>
            <person name="Tang H."/>
            <person name="Lyons E."/>
            <person name="Pandey P."/>
            <person name="Pandey S.P."/>
            <person name="Timmermann B."/>
            <person name="Baldwin I.T."/>
        </authorList>
    </citation>
    <scope>NUCLEOTIDE SEQUENCE [LARGE SCALE GENOMIC DNA]</scope>
    <source>
        <strain evidence="4">UT</strain>
    </source>
</reference>
<feature type="domain" description="Sialate O-acetylesterase" evidence="3">
    <location>
        <begin position="34"/>
        <end position="213"/>
    </location>
</feature>
<feature type="chain" id="PRO_5016314167" evidence="2">
    <location>
        <begin position="25"/>
        <end position="230"/>
    </location>
</feature>
<gene>
    <name evidence="4" type="ORF">A4A49_17395</name>
</gene>
<evidence type="ECO:0000313" key="5">
    <source>
        <dbReference type="Proteomes" id="UP000187609"/>
    </source>
</evidence>
<dbReference type="OrthoDB" id="42638at2759"/>
<evidence type="ECO:0000256" key="2">
    <source>
        <dbReference type="SAM" id="SignalP"/>
    </source>
</evidence>
<evidence type="ECO:0000256" key="1">
    <source>
        <dbReference type="ARBA" id="ARBA00022801"/>
    </source>
</evidence>
<dbReference type="GO" id="GO:0016787">
    <property type="term" value="F:hydrolase activity"/>
    <property type="evidence" value="ECO:0007669"/>
    <property type="project" value="UniProtKB-KW"/>
</dbReference>
<sequence>MVYRKTMLPYLLLVLLAHARWVSTADLANCSLVKNIFILAGQSNISGRGGVINHSNRPGVANETWDGVIPRECEANPSILRLSGGLTWVEAQEPLHKDIDVNNTCGIGPGMPFANTVLKRDPSVGVIGLVPCAVGGTSITEWAPGGFLYKQMIRRTKAATRCGGRVRALLWYQGESDTKTLEDAKMYKRRLESFFKHVRHDLQLPTLPVIQVTHGKIYYCLLRIHSICKL</sequence>
<organism evidence="4 5">
    <name type="scientific">Nicotiana attenuata</name>
    <name type="common">Coyote tobacco</name>
    <dbReference type="NCBI Taxonomy" id="49451"/>
    <lineage>
        <taxon>Eukaryota</taxon>
        <taxon>Viridiplantae</taxon>
        <taxon>Streptophyta</taxon>
        <taxon>Embryophyta</taxon>
        <taxon>Tracheophyta</taxon>
        <taxon>Spermatophyta</taxon>
        <taxon>Magnoliopsida</taxon>
        <taxon>eudicotyledons</taxon>
        <taxon>Gunneridae</taxon>
        <taxon>Pentapetalae</taxon>
        <taxon>asterids</taxon>
        <taxon>lamiids</taxon>
        <taxon>Solanales</taxon>
        <taxon>Solanaceae</taxon>
        <taxon>Nicotianoideae</taxon>
        <taxon>Nicotianeae</taxon>
        <taxon>Nicotiana</taxon>
    </lineage>
</organism>
<name>A0A314KHC5_NICAT</name>
<dbReference type="EMBL" id="MJEQ01001981">
    <property type="protein sequence ID" value="OIT28683.1"/>
    <property type="molecule type" value="Genomic_DNA"/>
</dbReference>
<proteinExistence type="predicted"/>